<feature type="repeat" description="WD" evidence="3">
    <location>
        <begin position="1745"/>
        <end position="1777"/>
    </location>
</feature>
<name>A0ABT3LA23_9CYAN</name>
<dbReference type="Gene3D" id="2.130.10.10">
    <property type="entry name" value="YVTN repeat-like/Quinoprotein amine dehydrogenase"/>
    <property type="match status" value="4"/>
</dbReference>
<evidence type="ECO:0000256" key="3">
    <source>
        <dbReference type="PROSITE-ProRule" id="PRU00221"/>
    </source>
</evidence>
<dbReference type="PROSITE" id="PS50082">
    <property type="entry name" value="WD_REPEATS_2"/>
    <property type="match status" value="14"/>
</dbReference>
<feature type="repeat" description="WD" evidence="3">
    <location>
        <begin position="1321"/>
        <end position="1352"/>
    </location>
</feature>
<feature type="region of interest" description="Disordered" evidence="4">
    <location>
        <begin position="1042"/>
        <end position="1139"/>
    </location>
</feature>
<dbReference type="SUPFAM" id="SSF52540">
    <property type="entry name" value="P-loop containing nucleoside triphosphate hydrolases"/>
    <property type="match status" value="1"/>
</dbReference>
<feature type="repeat" description="WD" evidence="3">
    <location>
        <begin position="1568"/>
        <end position="1599"/>
    </location>
</feature>
<feature type="repeat" description="WD" evidence="3">
    <location>
        <begin position="1403"/>
        <end position="1444"/>
    </location>
</feature>
<dbReference type="InterPro" id="IPR020472">
    <property type="entry name" value="WD40_PAC1"/>
</dbReference>
<dbReference type="PRINTS" id="PR00320">
    <property type="entry name" value="GPROTEINBRPT"/>
</dbReference>
<dbReference type="CDD" id="cd00200">
    <property type="entry name" value="WD40"/>
    <property type="match status" value="3"/>
</dbReference>
<protein>
    <submittedName>
        <fullName evidence="7">Uncharacterized protein</fullName>
    </submittedName>
</protein>
<dbReference type="PROSITE" id="PS50294">
    <property type="entry name" value="WD_REPEATS_REGION"/>
    <property type="match status" value="12"/>
</dbReference>
<evidence type="ECO:0000256" key="1">
    <source>
        <dbReference type="ARBA" id="ARBA00022574"/>
    </source>
</evidence>
<dbReference type="InterPro" id="IPR019775">
    <property type="entry name" value="WD40_repeat_CS"/>
</dbReference>
<keyword evidence="8" id="KW-1185">Reference proteome</keyword>
<feature type="repeat" description="WD" evidence="3">
    <location>
        <begin position="1609"/>
        <end position="1640"/>
    </location>
</feature>
<feature type="repeat" description="WD" evidence="3">
    <location>
        <begin position="1650"/>
        <end position="1691"/>
    </location>
</feature>
<evidence type="ECO:0000259" key="5">
    <source>
        <dbReference type="Pfam" id="PF20703"/>
    </source>
</evidence>
<organism evidence="7 8">
    <name type="scientific">Spirulina subsalsa FACHB-351</name>
    <dbReference type="NCBI Taxonomy" id="234711"/>
    <lineage>
        <taxon>Bacteria</taxon>
        <taxon>Bacillati</taxon>
        <taxon>Cyanobacteriota</taxon>
        <taxon>Cyanophyceae</taxon>
        <taxon>Spirulinales</taxon>
        <taxon>Spirulinaceae</taxon>
        <taxon>Spirulina</taxon>
    </lineage>
</organism>
<dbReference type="InterPro" id="IPR001680">
    <property type="entry name" value="WD40_rpt"/>
</dbReference>
<dbReference type="InterPro" id="IPR015943">
    <property type="entry name" value="WD40/YVTN_repeat-like_dom_sf"/>
</dbReference>
<dbReference type="SMART" id="SM00320">
    <property type="entry name" value="WD40"/>
    <property type="match status" value="14"/>
</dbReference>
<feature type="repeat" description="WD" evidence="3">
    <location>
        <begin position="1786"/>
        <end position="1820"/>
    </location>
</feature>
<dbReference type="EMBL" id="JAIHOM010000129">
    <property type="protein sequence ID" value="MCW6038360.1"/>
    <property type="molecule type" value="Genomic_DNA"/>
</dbReference>
<dbReference type="InterPro" id="IPR036322">
    <property type="entry name" value="WD40_repeat_dom_sf"/>
</dbReference>
<evidence type="ECO:0000256" key="4">
    <source>
        <dbReference type="SAM" id="MobiDB-lite"/>
    </source>
</evidence>
<evidence type="ECO:0000313" key="8">
    <source>
        <dbReference type="Proteomes" id="UP001526426"/>
    </source>
</evidence>
<keyword evidence="1 3" id="KW-0853">WD repeat</keyword>
<dbReference type="Proteomes" id="UP001526426">
    <property type="component" value="Unassembled WGS sequence"/>
</dbReference>
<comment type="caution">
    <text evidence="7">The sequence shown here is derived from an EMBL/GenBank/DDBJ whole genome shotgun (WGS) entry which is preliminary data.</text>
</comment>
<dbReference type="Pfam" id="PF00400">
    <property type="entry name" value="WD40"/>
    <property type="match status" value="9"/>
</dbReference>
<feature type="repeat" description="WD" evidence="3">
    <location>
        <begin position="1527"/>
        <end position="1558"/>
    </location>
</feature>
<gene>
    <name evidence="7" type="ORF">K4A83_19080</name>
</gene>
<proteinExistence type="predicted"/>
<dbReference type="Pfam" id="PF20703">
    <property type="entry name" value="nSTAND1"/>
    <property type="match status" value="1"/>
</dbReference>
<feature type="compositionally biased region" description="Basic and acidic residues" evidence="4">
    <location>
        <begin position="1099"/>
        <end position="1112"/>
    </location>
</feature>
<accession>A0ABT3LA23</accession>
<dbReference type="InterPro" id="IPR050349">
    <property type="entry name" value="WD_LIS1/nudF_dynein_reg"/>
</dbReference>
<dbReference type="PROSITE" id="PS00678">
    <property type="entry name" value="WD_REPEATS_1"/>
    <property type="match status" value="2"/>
</dbReference>
<feature type="repeat" description="WD" evidence="3">
    <location>
        <begin position="1697"/>
        <end position="1735"/>
    </location>
</feature>
<keyword evidence="2" id="KW-0677">Repeat</keyword>
<sequence>MSESTVPDPTSENNQRSLSTLLRAIAFSQEQFTLILLRCNYQSLRQEMWEQLQGMISEANPLYLYPIDLPSRVSTLFTTLYEVYEREFSGFSPELLPGALSVFDLDGVAELESVLEVTNQMRDEFRKSLPLPILLWVTDEVLQKLTRLAPDFKSWAATSLKFELAPRDAIVLWWQTTDCLFQQLLEAGVEHFVPNEAVDLAPGCRTRQELEFAKGNVETSQSQLNPVSEATWSFILGRDAYTNQQIDQAIEHFQESLRFWSQGKGYWKSEQLPETRSESRFPVNPFLNHKGLVLFHLGLCYCRQAQQQPVNSHTCWLEAKYCFTAALEIFRIKQRDLQDPLYTPLVNQMTVQVGRVLQKLGDWHALQRLSLDALKQTTALNDPGHSARVYGFLTQVALASPGAKVGERAEQLARQAIALQQQAPNPQATAHYLLLLAQAQIQQGQVDLAQTSLEQSKETLIHHWSEGNQYGLESKEKERLYLTILEQLRSLYFQKKQYQKAFTLKQEKHFVEQYSGLRAFHGVPTSHSDRWVASWSDLVNQRSQHLITASGRQTMINDLLERMSRHDHKLTILHGFSGVGKSTLLRGGLIPQLRGQIISAREVMPVLQSRYQDWEAELTLAYQDAHKTFQDTALEANRQAIPPWQPEQRLNDLFEHLRQNAQGQILTVLMFDQFEEFFFLTDHLSQRQKFYEFLRDALQLPFVKIILSLREDYLHYLLNIERSVDLEAINNNLLDRQIRYQLGDLSPEYAHQVIYQLTETAQFHLEPRLIEAFVTDLAQPRGTVRPIELHLVGAQLQAEKITTFEQYQNLGKHPKATLVTRSLLTIIDDCGIENRQVVWQILFTLTASNGTRTLKTKSELSQYLKEHQAVPAPSGPLNSWWPWKQTPFCPLPSDTQDSLDLILEILVGSRLVVRFPEDPEDRYQLVHDYLVQPIREQYSQVQVEAIEAQFAQKQQALVKVEQQRLKAIVGGGVMGFLALAAGYWAWQANLGQRLAQNASLNAELLALSTSSEALFISEQRFDALLEALRAAKALQEDVIQRHRPPQWPFPSFPRGDEPRGRLVSPPSHGGLGEIGFPPIPPFPRGARGDSLLPPFPRGARGDSLPRDDEPRGRLVSPPSHGRLGEIGFPPIPPFPRGARGDSLLPPFRRGARGDSPLMGQLGGSIALGQIAPEWLKSFPLLSRAEIPPATQFKVISALEQAVYGVQEKNRFSGHEDVAWSVQFIAQDQIIASTSRDGLIKLWRPDGQLLTSLRGHEQSVTSVDWSQTPQDALLASSSEDGTVKLWSMTLNREQGTGNREQGERQLSCLQPQGCHFSPPRTIATQQGIVYRVSFTPDGQRLITGGEDGTVKLWTRQGEFQGILARHQESVRWVAVHPQGNLLASASRDGVIQLVSLTGEVVQTLRGHEGAVSYVAFSPDGQVLASAGDDKTIRLWDVATGELQQTLTEHQDWVFTVNFSPDGQRLVSGSKDDRILVWNRRGEVLQTLLGHRDGVTSVGFSRDGQRLVSASYDKSVRVWDLAERPRVALVGHQGAVDDVVFSPDGQRLVTGGRDNLVKLWTREGEFLGDLQGHEGFVEGVSFSPDGELIATASRDRTVKIWTKNGELLHTFTGHGDWVTDVQWHPHFPLLATAGRDRTVKLWTPQGTVLQTLAGYNARVNRVAFSPDGRFLAAGSDDSTIQLWQIDPHSYKASTSLSNLEGHRSWVMDVQFFPRGSQGSEENPLFASASYDNTIKFWTAQGQVIKTLIGHTDSINYLRFDPTGEIMATSTWDNRIQVWQTNDTLLKTWQAHGGRVTAMAWSPDGLILVTAGADSTVYLWSLDLQVLLEQGCLWLRDYLRHNPNVREGDRHLCS</sequence>
<dbReference type="PANTHER" id="PTHR44129">
    <property type="entry name" value="WD REPEAT-CONTAINING PROTEIN POP1"/>
    <property type="match status" value="1"/>
</dbReference>
<dbReference type="RefSeq" id="WP_265266266.1">
    <property type="nucleotide sequence ID" value="NZ_JAIHOM010000129.1"/>
</dbReference>
<reference evidence="7 8" key="1">
    <citation type="submission" date="2021-08" db="EMBL/GenBank/DDBJ databases">
        <title>Draft genome sequence of Spirulina subsalsa with high tolerance to salinity and hype-accumulation of phycocyanin.</title>
        <authorList>
            <person name="Pei H."/>
            <person name="Jiang L."/>
        </authorList>
    </citation>
    <scope>NUCLEOTIDE SEQUENCE [LARGE SCALE GENOMIC DNA]</scope>
    <source>
        <strain evidence="7 8">FACHB-351</strain>
    </source>
</reference>
<dbReference type="InterPro" id="IPR027417">
    <property type="entry name" value="P-loop_NTPase"/>
</dbReference>
<dbReference type="InterPro" id="IPR049052">
    <property type="entry name" value="nSTAND1"/>
</dbReference>
<dbReference type="SUPFAM" id="SSF50978">
    <property type="entry name" value="WD40 repeat-like"/>
    <property type="match status" value="3"/>
</dbReference>
<feature type="repeat" description="WD" evidence="3">
    <location>
        <begin position="1252"/>
        <end position="1295"/>
    </location>
</feature>
<feature type="domain" description="Novel STAND NTPase 1" evidence="5">
    <location>
        <begin position="551"/>
        <end position="860"/>
    </location>
</feature>
<dbReference type="SUPFAM" id="SSF48452">
    <property type="entry name" value="TPR-like"/>
    <property type="match status" value="1"/>
</dbReference>
<evidence type="ECO:0000259" key="6">
    <source>
        <dbReference type="Pfam" id="PF25047"/>
    </source>
</evidence>
<feature type="domain" description="TEP-1 second beta-propeller" evidence="6">
    <location>
        <begin position="1339"/>
        <end position="1519"/>
    </location>
</feature>
<dbReference type="Gene3D" id="1.25.40.10">
    <property type="entry name" value="Tetratricopeptide repeat domain"/>
    <property type="match status" value="1"/>
</dbReference>
<feature type="repeat" description="WD" evidence="3">
    <location>
        <begin position="1486"/>
        <end position="1527"/>
    </location>
</feature>
<feature type="repeat" description="WD" evidence="3">
    <location>
        <begin position="1362"/>
        <end position="1392"/>
    </location>
</feature>
<evidence type="ECO:0000313" key="7">
    <source>
        <dbReference type="EMBL" id="MCW6038360.1"/>
    </source>
</evidence>
<dbReference type="Pfam" id="PF25047">
    <property type="entry name" value="Beta-prop_TEP1_2nd"/>
    <property type="match status" value="1"/>
</dbReference>
<feature type="repeat" description="WD" evidence="3">
    <location>
        <begin position="1211"/>
        <end position="1242"/>
    </location>
</feature>
<dbReference type="Gene3D" id="3.40.50.300">
    <property type="entry name" value="P-loop containing nucleotide triphosphate hydrolases"/>
    <property type="match status" value="1"/>
</dbReference>
<dbReference type="InterPro" id="IPR011990">
    <property type="entry name" value="TPR-like_helical_dom_sf"/>
</dbReference>
<feature type="repeat" description="WD" evidence="3">
    <location>
        <begin position="1445"/>
        <end position="1477"/>
    </location>
</feature>
<dbReference type="InterPro" id="IPR056829">
    <property type="entry name" value="Beta-prop_TEP1_2nd"/>
</dbReference>
<evidence type="ECO:0000256" key="2">
    <source>
        <dbReference type="ARBA" id="ARBA00022737"/>
    </source>
</evidence>